<proteinExistence type="predicted"/>
<evidence type="ECO:0000313" key="2">
    <source>
        <dbReference type="Proteomes" id="UP000737018"/>
    </source>
</evidence>
<evidence type="ECO:0000313" key="1">
    <source>
        <dbReference type="EMBL" id="KAF3944181.1"/>
    </source>
</evidence>
<reference evidence="1" key="1">
    <citation type="submission" date="2020-03" db="EMBL/GenBank/DDBJ databases">
        <title>Castanea mollissima Vanexum genome sequencing.</title>
        <authorList>
            <person name="Staton M."/>
        </authorList>
    </citation>
    <scope>NUCLEOTIDE SEQUENCE</scope>
    <source>
        <tissue evidence="1">Leaf</tissue>
    </source>
</reference>
<organism evidence="1 2">
    <name type="scientific">Castanea mollissima</name>
    <name type="common">Chinese chestnut</name>
    <dbReference type="NCBI Taxonomy" id="60419"/>
    <lineage>
        <taxon>Eukaryota</taxon>
        <taxon>Viridiplantae</taxon>
        <taxon>Streptophyta</taxon>
        <taxon>Embryophyta</taxon>
        <taxon>Tracheophyta</taxon>
        <taxon>Spermatophyta</taxon>
        <taxon>Magnoliopsida</taxon>
        <taxon>eudicotyledons</taxon>
        <taxon>Gunneridae</taxon>
        <taxon>Pentapetalae</taxon>
        <taxon>rosids</taxon>
        <taxon>fabids</taxon>
        <taxon>Fagales</taxon>
        <taxon>Fagaceae</taxon>
        <taxon>Castanea</taxon>
    </lineage>
</organism>
<protein>
    <submittedName>
        <fullName evidence="1">Uncharacterized protein</fullName>
    </submittedName>
</protein>
<comment type="caution">
    <text evidence="1">The sequence shown here is derived from an EMBL/GenBank/DDBJ whole genome shotgun (WGS) entry which is preliminary data.</text>
</comment>
<dbReference type="AlphaFoldDB" id="A0A8J4Q7T6"/>
<keyword evidence="2" id="KW-1185">Reference proteome</keyword>
<name>A0A8J4Q7T6_9ROSI</name>
<gene>
    <name evidence="1" type="ORF">CMV_029336</name>
</gene>
<accession>A0A8J4Q7T6</accession>
<dbReference type="Proteomes" id="UP000737018">
    <property type="component" value="Unassembled WGS sequence"/>
</dbReference>
<dbReference type="OrthoDB" id="10505267at2759"/>
<dbReference type="EMBL" id="JRKL02012675">
    <property type="protein sequence ID" value="KAF3944181.1"/>
    <property type="molecule type" value="Genomic_DNA"/>
</dbReference>
<sequence length="111" mass="12315">MGLMRLTENGGPFLGCRGWMWQIGGLRKEIEASVCGYGGSVDEMRCLICCWSKVYGSDRGGAGRGLRKNMGMADHRAGRGLRKKKMGMADHCERERQSLGDVWSWSSKIVV</sequence>